<feature type="domain" description="2Fe-2S ferredoxin-type" evidence="9">
    <location>
        <begin position="234"/>
        <end position="321"/>
    </location>
</feature>
<dbReference type="GO" id="GO:0046872">
    <property type="term" value="F:metal ion binding"/>
    <property type="evidence" value="ECO:0007669"/>
    <property type="project" value="UniProtKB-KW"/>
</dbReference>
<keyword evidence="3" id="KW-0288">FMN</keyword>
<dbReference type="CDD" id="cd00207">
    <property type="entry name" value="fer2"/>
    <property type="match status" value="1"/>
</dbReference>
<dbReference type="SUPFAM" id="SSF54292">
    <property type="entry name" value="2Fe-2S ferredoxin-like"/>
    <property type="match status" value="1"/>
</dbReference>
<dbReference type="Proteomes" id="UP000440694">
    <property type="component" value="Unassembled WGS sequence"/>
</dbReference>
<protein>
    <submittedName>
        <fullName evidence="11">2Fe-2S iron-sulfur cluster binding domain-containing protein</fullName>
    </submittedName>
</protein>
<reference evidence="11 12" key="1">
    <citation type="submission" date="2019-11" db="EMBL/GenBank/DDBJ databases">
        <title>Identification of a novel strain.</title>
        <authorList>
            <person name="Xu Q."/>
            <person name="Wang G."/>
        </authorList>
    </citation>
    <scope>NUCLEOTIDE SEQUENCE [LARGE SCALE GENOMIC DNA]</scope>
    <source>
        <strain evidence="12">xq</strain>
    </source>
</reference>
<evidence type="ECO:0000259" key="9">
    <source>
        <dbReference type="PROSITE" id="PS51085"/>
    </source>
</evidence>
<evidence type="ECO:0000259" key="10">
    <source>
        <dbReference type="PROSITE" id="PS51384"/>
    </source>
</evidence>
<evidence type="ECO:0000256" key="1">
    <source>
        <dbReference type="ARBA" id="ARBA00001917"/>
    </source>
</evidence>
<dbReference type="Gene3D" id="3.40.50.80">
    <property type="entry name" value="Nucleotide-binding domain of ferredoxin-NADP reductase (FNR) module"/>
    <property type="match status" value="1"/>
</dbReference>
<dbReference type="PANTHER" id="PTHR47354:SF1">
    <property type="entry name" value="CARNITINE MONOOXYGENASE REDUCTASE SUBUNIT"/>
    <property type="match status" value="1"/>
</dbReference>
<dbReference type="EMBL" id="WMBQ01000001">
    <property type="protein sequence ID" value="MTD94394.1"/>
    <property type="molecule type" value="Genomic_DNA"/>
</dbReference>
<dbReference type="SUPFAM" id="SSF52343">
    <property type="entry name" value="Ferredoxin reductase-like, C-terminal NADP-linked domain"/>
    <property type="match status" value="1"/>
</dbReference>
<dbReference type="InterPro" id="IPR001041">
    <property type="entry name" value="2Fe-2S_ferredoxin-type"/>
</dbReference>
<comment type="caution">
    <text evidence="11">The sequence shown here is derived from an EMBL/GenBank/DDBJ whole genome shotgun (WGS) entry which is preliminary data.</text>
</comment>
<dbReference type="InterPro" id="IPR017938">
    <property type="entry name" value="Riboflavin_synthase-like_b-brl"/>
</dbReference>
<keyword evidence="6" id="KW-0560">Oxidoreductase</keyword>
<evidence type="ECO:0000313" key="12">
    <source>
        <dbReference type="Proteomes" id="UP000440694"/>
    </source>
</evidence>
<dbReference type="PROSITE" id="PS51384">
    <property type="entry name" value="FAD_FR"/>
    <property type="match status" value="1"/>
</dbReference>
<evidence type="ECO:0000256" key="6">
    <source>
        <dbReference type="ARBA" id="ARBA00023002"/>
    </source>
</evidence>
<comment type="cofactor">
    <cofactor evidence="1">
        <name>FMN</name>
        <dbReference type="ChEBI" id="CHEBI:58210"/>
    </cofactor>
</comment>
<dbReference type="Gene3D" id="2.40.30.10">
    <property type="entry name" value="Translation factors"/>
    <property type="match status" value="1"/>
</dbReference>
<dbReference type="InterPro" id="IPR036010">
    <property type="entry name" value="2Fe-2S_ferredoxin-like_sf"/>
</dbReference>
<keyword evidence="8" id="KW-0411">Iron-sulfur</keyword>
<evidence type="ECO:0000256" key="3">
    <source>
        <dbReference type="ARBA" id="ARBA00022643"/>
    </source>
</evidence>
<dbReference type="Pfam" id="PF22290">
    <property type="entry name" value="DmmA-like_N"/>
    <property type="match status" value="1"/>
</dbReference>
<evidence type="ECO:0000256" key="7">
    <source>
        <dbReference type="ARBA" id="ARBA00023004"/>
    </source>
</evidence>
<evidence type="ECO:0000313" key="11">
    <source>
        <dbReference type="EMBL" id="MTD94394.1"/>
    </source>
</evidence>
<name>A0A6I3KHB7_9HYPH</name>
<dbReference type="PANTHER" id="PTHR47354">
    <property type="entry name" value="NADH OXIDOREDUCTASE HCR"/>
    <property type="match status" value="1"/>
</dbReference>
<dbReference type="InterPro" id="IPR050415">
    <property type="entry name" value="MRET"/>
</dbReference>
<dbReference type="InterPro" id="IPR039261">
    <property type="entry name" value="FNR_nucleotide-bd"/>
</dbReference>
<evidence type="ECO:0000256" key="8">
    <source>
        <dbReference type="ARBA" id="ARBA00023014"/>
    </source>
</evidence>
<dbReference type="CDD" id="cd06185">
    <property type="entry name" value="PDR_like"/>
    <property type="match status" value="1"/>
</dbReference>
<dbReference type="Pfam" id="PF00111">
    <property type="entry name" value="Fer2"/>
    <property type="match status" value="1"/>
</dbReference>
<evidence type="ECO:0000256" key="2">
    <source>
        <dbReference type="ARBA" id="ARBA00022630"/>
    </source>
</evidence>
<dbReference type="AlphaFoldDB" id="A0A6I3KHB7"/>
<accession>A0A6I3KHB7</accession>
<proteinExistence type="predicted"/>
<sequence length="321" mass="34874">MTAFALRRVRVAEVERVADEVKRFRLVDASGAALPVFSAGSHVLVTMHGANGHVWKNPYSLISAPDDGSGYEISVLRLASSRGGSAFMHDGVQPGTELHISEPVNLFPIARQGHKHILVAGGIGITPFLAMMQELAALNANFELHYKVRGLGRAPFCDRLLADYGSRVHLYRSDLGQAFPLESVLSEQPLGTHMYVCGPAAMINWALQVGRAVGWPQENLHSERFTAPPPGRSFTVKLARSRRDIVVGPQQSILEALEQHGIDAQYLCRGGACGQCETRVVACDGALQHNDHYLTDEEKKSGEKIMICVSRAAGSTLTLDL</sequence>
<organism evidence="11 12">
    <name type="scientific">Hyphomicrobium album</name>
    <dbReference type="NCBI Taxonomy" id="2665159"/>
    <lineage>
        <taxon>Bacteria</taxon>
        <taxon>Pseudomonadati</taxon>
        <taxon>Pseudomonadota</taxon>
        <taxon>Alphaproteobacteria</taxon>
        <taxon>Hyphomicrobiales</taxon>
        <taxon>Hyphomicrobiaceae</taxon>
        <taxon>Hyphomicrobium</taxon>
    </lineage>
</organism>
<evidence type="ECO:0000256" key="5">
    <source>
        <dbReference type="ARBA" id="ARBA00022723"/>
    </source>
</evidence>
<keyword evidence="5" id="KW-0479">Metal-binding</keyword>
<dbReference type="Gene3D" id="3.10.20.30">
    <property type="match status" value="1"/>
</dbReference>
<dbReference type="RefSeq" id="WP_154738826.1">
    <property type="nucleotide sequence ID" value="NZ_WMBQ01000001.1"/>
</dbReference>
<dbReference type="GO" id="GO:0051537">
    <property type="term" value="F:2 iron, 2 sulfur cluster binding"/>
    <property type="evidence" value="ECO:0007669"/>
    <property type="project" value="UniProtKB-KW"/>
</dbReference>
<dbReference type="InterPro" id="IPR012675">
    <property type="entry name" value="Beta-grasp_dom_sf"/>
</dbReference>
<dbReference type="PROSITE" id="PS51085">
    <property type="entry name" value="2FE2S_FER_2"/>
    <property type="match status" value="1"/>
</dbReference>
<dbReference type="InterPro" id="IPR017927">
    <property type="entry name" value="FAD-bd_FR_type"/>
</dbReference>
<dbReference type="SUPFAM" id="SSF63380">
    <property type="entry name" value="Riboflavin synthase domain-like"/>
    <property type="match status" value="1"/>
</dbReference>
<dbReference type="PRINTS" id="PR00409">
    <property type="entry name" value="PHDIOXRDTASE"/>
</dbReference>
<keyword evidence="2" id="KW-0285">Flavoprotein</keyword>
<dbReference type="GO" id="GO:0016491">
    <property type="term" value="F:oxidoreductase activity"/>
    <property type="evidence" value="ECO:0007669"/>
    <property type="project" value="UniProtKB-KW"/>
</dbReference>
<keyword evidence="12" id="KW-1185">Reference proteome</keyword>
<keyword evidence="4" id="KW-0001">2Fe-2S</keyword>
<evidence type="ECO:0000256" key="4">
    <source>
        <dbReference type="ARBA" id="ARBA00022714"/>
    </source>
</evidence>
<gene>
    <name evidence="11" type="ORF">GIW81_08610</name>
</gene>
<keyword evidence="7" id="KW-0408">Iron</keyword>
<dbReference type="InterPro" id="IPR006058">
    <property type="entry name" value="2Fe2S_fd_BS"/>
</dbReference>
<feature type="domain" description="FAD-binding FR-type" evidence="10">
    <location>
        <begin position="4"/>
        <end position="110"/>
    </location>
</feature>
<dbReference type="InterPro" id="IPR054582">
    <property type="entry name" value="DmmA-like_N"/>
</dbReference>
<dbReference type="PROSITE" id="PS00197">
    <property type="entry name" value="2FE2S_FER_1"/>
    <property type="match status" value="1"/>
</dbReference>